<comment type="caution">
    <text evidence="1">The sequence shown here is derived from an EMBL/GenBank/DDBJ whole genome shotgun (WGS) entry which is preliminary data.</text>
</comment>
<dbReference type="EMBL" id="JBHTJZ010000008">
    <property type="protein sequence ID" value="MFD0959195.1"/>
    <property type="molecule type" value="Genomic_DNA"/>
</dbReference>
<protein>
    <submittedName>
        <fullName evidence="1">Uncharacterized protein</fullName>
    </submittedName>
</protein>
<organism evidence="1 2">
    <name type="scientific">Paenibacillus chungangensis</name>
    <dbReference type="NCBI Taxonomy" id="696535"/>
    <lineage>
        <taxon>Bacteria</taxon>
        <taxon>Bacillati</taxon>
        <taxon>Bacillota</taxon>
        <taxon>Bacilli</taxon>
        <taxon>Bacillales</taxon>
        <taxon>Paenibacillaceae</taxon>
        <taxon>Paenibacillus</taxon>
    </lineage>
</organism>
<name>A0ABW3HPJ1_9BACL</name>
<accession>A0ABW3HPJ1</accession>
<reference evidence="2" key="1">
    <citation type="journal article" date="2019" name="Int. J. Syst. Evol. Microbiol.">
        <title>The Global Catalogue of Microorganisms (GCM) 10K type strain sequencing project: providing services to taxonomists for standard genome sequencing and annotation.</title>
        <authorList>
            <consortium name="The Broad Institute Genomics Platform"/>
            <consortium name="The Broad Institute Genome Sequencing Center for Infectious Disease"/>
            <person name="Wu L."/>
            <person name="Ma J."/>
        </authorList>
    </citation>
    <scope>NUCLEOTIDE SEQUENCE [LARGE SCALE GENOMIC DNA]</scope>
    <source>
        <strain evidence="2">CCUG 59129</strain>
    </source>
</reference>
<gene>
    <name evidence="1" type="ORF">ACFQ2I_07320</name>
</gene>
<dbReference type="RefSeq" id="WP_377563200.1">
    <property type="nucleotide sequence ID" value="NZ_JBHTJZ010000008.1"/>
</dbReference>
<proteinExistence type="predicted"/>
<keyword evidence="2" id="KW-1185">Reference proteome</keyword>
<evidence type="ECO:0000313" key="1">
    <source>
        <dbReference type="EMBL" id="MFD0959195.1"/>
    </source>
</evidence>
<sequence length="51" mass="5677">MGKELWIYTALMLFGLALAIAKSMDLPLPNPLDWVAYIYGPASNLVDRLLP</sequence>
<evidence type="ECO:0000313" key="2">
    <source>
        <dbReference type="Proteomes" id="UP001596989"/>
    </source>
</evidence>
<dbReference type="Proteomes" id="UP001596989">
    <property type="component" value="Unassembled WGS sequence"/>
</dbReference>